<evidence type="ECO:0000259" key="4">
    <source>
        <dbReference type="Pfam" id="PF25470"/>
    </source>
</evidence>
<sequence length="1368" mass="146804">MKAKAAIAGTLLALILAGSAVAQEEFDFGDAPDPGFPTLLANNGARHLVSIGSQHIFLGLAPVDTEPDGQPHINAIGDDNDIAYPPPFDDEDGVSWDTPLIPGQVAQITVTASVNGDLDAWIDFSGNNDWTTVGDQIFTTQPLIAGANTLNFNVPVWASPGYTYARFRFNASGVALQHVGPAPDGEVEDYFIQITQELEDFYDWGDAPDSASSPKYPTLAANNGANHLINASVYLGAVVDIDLDGQPHAKALGDDINQAYPGSPYPPGDEDGIAFTSLLVQNQTATLTATASTAGYLDAWIDYNQDGVWNAAEKIFSSTPLGAGANALSVTIPGGATAGKTFARFRFSLNGGLAPNGTAPDGEVEDYEVWIETTEEDHKMHWPQYPDPHGWDVRASYLDGNPDDQFHKVLADDFLCTSNGPITKITFWGSFQYNGYIPTNFHKFNGISKFHFSFHKDIPVDLPEIPYSRPVVPAEWEIDVDPFMLPAGWEITVTTEEPSWQGWYDPNTGNWNTNDHNHYFRYDITIPEADAFVQVESNIYWLDISVDLEGTEGYWGWKTSRSPHWNDDAVWADLPVEFHQQWGELIDPIYSNSLDLAFIINDEVEPEETYDWGDAPDQPYPTLAASSGANHLIVPGVFMGTLIDAETDGQPNATATGDDLAGPAADDEDGVVFNTPLFPGQPALIDVTVSQAGWLDVWLDADNNGDWLGPNDLVYSAYVSAGLNPLSINIPLSVPPGQNFMRFRYNTNGPLPPTGGAQNGEVEDYEVDIELEPELDFGDAPDPGYPTWLAMNGARHIIYGGPAIALRMGAKVDADPDGQPTAASDGDDTDGSDDEESIVFTTPIIPGTWAKMDLTVGVGIPASGYAWLQGWADFNNDGDWLDAGEQIFADELVTFGASGSGVNNLSFPVPTTALPGALHLRLRLSTYKGIGITGLAYDGEVEDYLVHVEEPMDIDWGDAFDNWITPVYPTILLNNGAHHVIDGVHFLGGQIDAEADGQPAIAVDGDDIVGPSPDDEDGVFFTTMIFAGGYVGVDVDASTNGVLDAWVDFNNDGDWDDLNEQIFSGQNLHPGINSLGFTVPASAATVYPITSRFRFTSGGISTYTGLAMDGEVEDHALDIQAVDTNGLDFGDADIFPETVLPNGARHAIVPGIVLGSAIDWEPDGQPSAADMDDMNGLDDEDGVVFNNLLIAGSSGSIDVMAGSAGGQLDAWIDYGNDFSFVGDHLWGGTSHPLLPGLNAGLTFTIPAPPLAIGPVFARFRISSGGGLAPTGLATDGEVEDYLVELFQPAPTVPLKITNLTFNASCTTSTVEWTVQSGITYELESTTNLVTGPWMYVPGNPVIGPANSLTDNMSAETSKFYRVRAPYTP</sequence>
<keyword evidence="6" id="KW-1185">Reference proteome</keyword>
<dbReference type="Pfam" id="PF25470">
    <property type="entry name" value="DUF7901"/>
    <property type="match status" value="1"/>
</dbReference>
<dbReference type="RefSeq" id="WP_136077520.1">
    <property type="nucleotide sequence ID" value="NZ_CAAHFG010000001.1"/>
</dbReference>
<feature type="domain" description="GEVED" evidence="3">
    <location>
        <begin position="1043"/>
        <end position="1117"/>
    </location>
</feature>
<dbReference type="InterPro" id="IPR045474">
    <property type="entry name" value="GEVED"/>
</dbReference>
<dbReference type="Proteomes" id="UP000366872">
    <property type="component" value="Unassembled WGS sequence"/>
</dbReference>
<evidence type="ECO:0000313" key="6">
    <source>
        <dbReference type="Proteomes" id="UP000366872"/>
    </source>
</evidence>
<dbReference type="EMBL" id="CAAHFG010000001">
    <property type="protein sequence ID" value="VGO11801.1"/>
    <property type="molecule type" value="Genomic_DNA"/>
</dbReference>
<evidence type="ECO:0000256" key="2">
    <source>
        <dbReference type="SAM" id="SignalP"/>
    </source>
</evidence>
<feature type="domain" description="GEVED" evidence="3">
    <location>
        <begin position="118"/>
        <end position="193"/>
    </location>
</feature>
<gene>
    <name evidence="5" type="ORF">PDESU_00348</name>
</gene>
<dbReference type="Pfam" id="PF20009">
    <property type="entry name" value="GEVED"/>
    <property type="match status" value="6"/>
</dbReference>
<feature type="domain" description="GEVED" evidence="3">
    <location>
        <begin position="868"/>
        <end position="946"/>
    </location>
</feature>
<proteinExistence type="predicted"/>
<reference evidence="5 6" key="1">
    <citation type="submission" date="2019-04" db="EMBL/GenBank/DDBJ databases">
        <authorList>
            <person name="Van Vliet M D."/>
        </authorList>
    </citation>
    <scope>NUCLEOTIDE SEQUENCE [LARGE SCALE GENOMIC DNA]</scope>
    <source>
        <strain evidence="5 6">F1</strain>
    </source>
</reference>
<feature type="domain" description="GEVED" evidence="3">
    <location>
        <begin position="296"/>
        <end position="369"/>
    </location>
</feature>
<name>A0A6C2TWW0_PONDE</name>
<evidence type="ECO:0000259" key="3">
    <source>
        <dbReference type="Pfam" id="PF20009"/>
    </source>
</evidence>
<protein>
    <submittedName>
        <fullName evidence="5">Uncharacterized protein</fullName>
    </submittedName>
</protein>
<evidence type="ECO:0000313" key="5">
    <source>
        <dbReference type="EMBL" id="VGO11801.1"/>
    </source>
</evidence>
<feature type="domain" description="GEVED" evidence="3">
    <location>
        <begin position="1208"/>
        <end position="1283"/>
    </location>
</feature>
<organism evidence="5 6">
    <name type="scientific">Pontiella desulfatans</name>
    <dbReference type="NCBI Taxonomy" id="2750659"/>
    <lineage>
        <taxon>Bacteria</taxon>
        <taxon>Pseudomonadati</taxon>
        <taxon>Kiritimatiellota</taxon>
        <taxon>Kiritimatiellia</taxon>
        <taxon>Kiritimatiellales</taxon>
        <taxon>Pontiellaceae</taxon>
        <taxon>Pontiella</taxon>
    </lineage>
</organism>
<keyword evidence="2" id="KW-0732">Signal</keyword>
<dbReference type="InterPro" id="IPR057223">
    <property type="entry name" value="DUF7901"/>
</dbReference>
<feature type="chain" id="PRO_5025618267" evidence="2">
    <location>
        <begin position="23"/>
        <end position="1368"/>
    </location>
</feature>
<evidence type="ECO:0000256" key="1">
    <source>
        <dbReference type="SAM" id="MobiDB-lite"/>
    </source>
</evidence>
<feature type="compositionally biased region" description="Acidic residues" evidence="1">
    <location>
        <begin position="825"/>
        <end position="835"/>
    </location>
</feature>
<feature type="domain" description="GEVED" evidence="3">
    <location>
        <begin position="695"/>
        <end position="767"/>
    </location>
</feature>
<accession>A0A6C2TWW0</accession>
<feature type="signal peptide" evidence="2">
    <location>
        <begin position="1"/>
        <end position="22"/>
    </location>
</feature>
<feature type="domain" description="DUF7901" evidence="4">
    <location>
        <begin position="380"/>
        <end position="600"/>
    </location>
</feature>
<feature type="region of interest" description="Disordered" evidence="1">
    <location>
        <begin position="812"/>
        <end position="835"/>
    </location>
</feature>